<dbReference type="RefSeq" id="WP_169663740.1">
    <property type="nucleotide sequence ID" value="NZ_CP076133.1"/>
</dbReference>
<gene>
    <name evidence="1" type="ORF">KMW28_25505</name>
</gene>
<evidence type="ECO:0000313" key="2">
    <source>
        <dbReference type="Proteomes" id="UP000678679"/>
    </source>
</evidence>
<evidence type="ECO:0000313" key="1">
    <source>
        <dbReference type="EMBL" id="QWG04253.1"/>
    </source>
</evidence>
<proteinExistence type="predicted"/>
<dbReference type="KEGG" id="fya:KMW28_25505"/>
<keyword evidence="2" id="KW-1185">Reference proteome</keyword>
<name>A0AAX1NEH6_9BACT</name>
<dbReference type="AlphaFoldDB" id="A0AAX1NEH6"/>
<organism evidence="1 2">
    <name type="scientific">Flammeovirga yaeyamensis</name>
    <dbReference type="NCBI Taxonomy" id="367791"/>
    <lineage>
        <taxon>Bacteria</taxon>
        <taxon>Pseudomonadati</taxon>
        <taxon>Bacteroidota</taxon>
        <taxon>Cytophagia</taxon>
        <taxon>Cytophagales</taxon>
        <taxon>Flammeovirgaceae</taxon>
        <taxon>Flammeovirga</taxon>
    </lineage>
</organism>
<reference evidence="1 2" key="1">
    <citation type="submission" date="2021-05" db="EMBL/GenBank/DDBJ databases">
        <title>Comparative genomic studies on the polysaccharide-degrading batcterial strains of the Flammeovirga genus.</title>
        <authorList>
            <person name="Zewei F."/>
            <person name="Zheng Z."/>
            <person name="Yu L."/>
            <person name="Ruyue G."/>
            <person name="Yanhong M."/>
            <person name="Yuanyuan C."/>
            <person name="Jingyan G."/>
            <person name="Wenjun H."/>
        </authorList>
    </citation>
    <scope>NUCLEOTIDE SEQUENCE [LARGE SCALE GENOMIC DNA]</scope>
    <source>
        <strain evidence="1 2">NBRC:100898</strain>
    </source>
</reference>
<sequence length="140" mass="16308">MKDINFNDVIFIDTSKSPLIIIKFKKKTIELEDVKLVKQEELNAINNIKTASVIIYEASEVEWVTADARLEYIKLIKEQESIYDLNVRAHYFVLPSKFLKIVLNTINRVFKPKIRQMVCNDLTTALEYAELDKEVIESIV</sequence>
<dbReference type="Proteomes" id="UP000678679">
    <property type="component" value="Chromosome 2"/>
</dbReference>
<accession>A0AAX1NEH6</accession>
<dbReference type="EMBL" id="CP076133">
    <property type="protein sequence ID" value="QWG04253.1"/>
    <property type="molecule type" value="Genomic_DNA"/>
</dbReference>
<protein>
    <submittedName>
        <fullName evidence="1">Uncharacterized protein</fullName>
    </submittedName>
</protein>